<dbReference type="EMBL" id="CCYA01000318">
    <property type="protein sequence ID" value="CEH16611.1"/>
    <property type="molecule type" value="Genomic_DNA"/>
</dbReference>
<dbReference type="AlphaFoldDB" id="A0A0P1BJN1"/>
<feature type="region of interest" description="Disordered" evidence="1">
    <location>
        <begin position="108"/>
        <end position="139"/>
    </location>
</feature>
<accession>A0A0P1BJN1</accession>
<dbReference type="Proteomes" id="UP000054845">
    <property type="component" value="Unassembled WGS sequence"/>
</dbReference>
<evidence type="ECO:0000313" key="2">
    <source>
        <dbReference type="EMBL" id="CEH16611.1"/>
    </source>
</evidence>
<sequence length="153" mass="17529">MCAHNVALAWDRTDDLGFFVQTGGDSGDGWTASGVASALQDYQESEESRLRRRRIYEQRVERQDALDAAHAERQSTMTNWALARNRREAGKAFRDRLKAELDNARDHGFSFQRDRSRPVAADTRLGRARRRRQQEDGALRIIRDNHSDSLATL</sequence>
<organism evidence="2 3">
    <name type="scientific">Ceraceosorus bombacis</name>
    <dbReference type="NCBI Taxonomy" id="401625"/>
    <lineage>
        <taxon>Eukaryota</taxon>
        <taxon>Fungi</taxon>
        <taxon>Dikarya</taxon>
        <taxon>Basidiomycota</taxon>
        <taxon>Ustilaginomycotina</taxon>
        <taxon>Exobasidiomycetes</taxon>
        <taxon>Ceraceosorales</taxon>
        <taxon>Ceraceosoraceae</taxon>
        <taxon>Ceraceosorus</taxon>
    </lineage>
</organism>
<protein>
    <submittedName>
        <fullName evidence="2">Uncharacterized protein</fullName>
    </submittedName>
</protein>
<name>A0A0P1BJN1_9BASI</name>
<evidence type="ECO:0000256" key="1">
    <source>
        <dbReference type="SAM" id="MobiDB-lite"/>
    </source>
</evidence>
<feature type="compositionally biased region" description="Basic and acidic residues" evidence="1">
    <location>
        <begin position="108"/>
        <end position="117"/>
    </location>
</feature>
<keyword evidence="3" id="KW-1185">Reference proteome</keyword>
<evidence type="ECO:0000313" key="3">
    <source>
        <dbReference type="Proteomes" id="UP000054845"/>
    </source>
</evidence>
<reference evidence="2 3" key="1">
    <citation type="submission" date="2014-09" db="EMBL/GenBank/DDBJ databases">
        <authorList>
            <person name="Magalhaes I.L.F."/>
            <person name="Oliveira U."/>
            <person name="Santos F.R."/>
            <person name="Vidigal T.H.D.A."/>
            <person name="Brescovit A.D."/>
            <person name="Santos A.J."/>
        </authorList>
    </citation>
    <scope>NUCLEOTIDE SEQUENCE [LARGE SCALE GENOMIC DNA]</scope>
</reference>
<proteinExistence type="predicted"/>